<dbReference type="Proteomes" id="UP001275084">
    <property type="component" value="Unassembled WGS sequence"/>
</dbReference>
<comment type="caution">
    <text evidence="1">The sequence shown here is derived from an EMBL/GenBank/DDBJ whole genome shotgun (WGS) entry which is preliminary data.</text>
</comment>
<gene>
    <name evidence="1" type="ORF">B0T25DRAFT_281711</name>
</gene>
<dbReference type="AlphaFoldDB" id="A0AAJ0MAS7"/>
<evidence type="ECO:0000313" key="2">
    <source>
        <dbReference type="Proteomes" id="UP001275084"/>
    </source>
</evidence>
<sequence>MCHLNQLHFSTHAPWRMMATQPFSANREGDFADPLSSHGCACAVHTVVPLTSPVGHLAFNPCPDHHCCSVWLSSTYCQWAWENREAEFNSVEPGLRCPNRLLTVEVVPATRTLLEGDADENSPEVEPRAKPQFYHPIMFPVDMMYSNKKVDETLDWSSREYRQLERDRQLLFTLAINLWEDKEELKRANELTDGFLRAVERDMDLGCYDDPFHSERAYFLLQWVAKREYSIINLFRDFLSRLRSILAFLHRYPEEGKVVSSEDGFYSISHAVLSLGLASEEIDDAAIYSLCDGPLRQSDALQQRFGRLRDAYLSNPRLYSHSVRKRKCDILTSFNSEDSSRPKKRPRNKY</sequence>
<accession>A0AAJ0MAS7</accession>
<organism evidence="1 2">
    <name type="scientific">Lasiosphaeria hispida</name>
    <dbReference type="NCBI Taxonomy" id="260671"/>
    <lineage>
        <taxon>Eukaryota</taxon>
        <taxon>Fungi</taxon>
        <taxon>Dikarya</taxon>
        <taxon>Ascomycota</taxon>
        <taxon>Pezizomycotina</taxon>
        <taxon>Sordariomycetes</taxon>
        <taxon>Sordariomycetidae</taxon>
        <taxon>Sordariales</taxon>
        <taxon>Lasiosphaeriaceae</taxon>
        <taxon>Lasiosphaeria</taxon>
    </lineage>
</organism>
<proteinExistence type="predicted"/>
<evidence type="ECO:0000313" key="1">
    <source>
        <dbReference type="EMBL" id="KAK3346593.1"/>
    </source>
</evidence>
<reference evidence="1" key="1">
    <citation type="journal article" date="2023" name="Mol. Phylogenet. Evol.">
        <title>Genome-scale phylogeny and comparative genomics of the fungal order Sordariales.</title>
        <authorList>
            <person name="Hensen N."/>
            <person name="Bonometti L."/>
            <person name="Westerberg I."/>
            <person name="Brannstrom I.O."/>
            <person name="Guillou S."/>
            <person name="Cros-Aarteil S."/>
            <person name="Calhoun S."/>
            <person name="Haridas S."/>
            <person name="Kuo A."/>
            <person name="Mondo S."/>
            <person name="Pangilinan J."/>
            <person name="Riley R."/>
            <person name="LaButti K."/>
            <person name="Andreopoulos B."/>
            <person name="Lipzen A."/>
            <person name="Chen C."/>
            <person name="Yan M."/>
            <person name="Daum C."/>
            <person name="Ng V."/>
            <person name="Clum A."/>
            <person name="Steindorff A."/>
            <person name="Ohm R.A."/>
            <person name="Martin F."/>
            <person name="Silar P."/>
            <person name="Natvig D.O."/>
            <person name="Lalanne C."/>
            <person name="Gautier V."/>
            <person name="Ament-Velasquez S.L."/>
            <person name="Kruys A."/>
            <person name="Hutchinson M.I."/>
            <person name="Powell A.J."/>
            <person name="Barry K."/>
            <person name="Miller A.N."/>
            <person name="Grigoriev I.V."/>
            <person name="Debuchy R."/>
            <person name="Gladieux P."/>
            <person name="Hiltunen Thoren M."/>
            <person name="Johannesson H."/>
        </authorList>
    </citation>
    <scope>NUCLEOTIDE SEQUENCE</scope>
    <source>
        <strain evidence="1">CBS 955.72</strain>
    </source>
</reference>
<dbReference type="EMBL" id="JAUIQD010000006">
    <property type="protein sequence ID" value="KAK3346593.1"/>
    <property type="molecule type" value="Genomic_DNA"/>
</dbReference>
<keyword evidence="2" id="KW-1185">Reference proteome</keyword>
<protein>
    <submittedName>
        <fullName evidence="1">Uncharacterized protein</fullName>
    </submittedName>
</protein>
<name>A0AAJ0MAS7_9PEZI</name>
<reference evidence="1" key="2">
    <citation type="submission" date="2023-06" db="EMBL/GenBank/DDBJ databases">
        <authorList>
            <consortium name="Lawrence Berkeley National Laboratory"/>
            <person name="Haridas S."/>
            <person name="Hensen N."/>
            <person name="Bonometti L."/>
            <person name="Westerberg I."/>
            <person name="Brannstrom I.O."/>
            <person name="Guillou S."/>
            <person name="Cros-Aarteil S."/>
            <person name="Calhoun S."/>
            <person name="Kuo A."/>
            <person name="Mondo S."/>
            <person name="Pangilinan J."/>
            <person name="Riley R."/>
            <person name="Labutti K."/>
            <person name="Andreopoulos B."/>
            <person name="Lipzen A."/>
            <person name="Chen C."/>
            <person name="Yanf M."/>
            <person name="Daum C."/>
            <person name="Ng V."/>
            <person name="Clum A."/>
            <person name="Steindorff A."/>
            <person name="Ohm R."/>
            <person name="Martin F."/>
            <person name="Silar P."/>
            <person name="Natvig D."/>
            <person name="Lalanne C."/>
            <person name="Gautier V."/>
            <person name="Ament-Velasquez S.L."/>
            <person name="Kruys A."/>
            <person name="Hutchinson M.I."/>
            <person name="Powell A.J."/>
            <person name="Barry K."/>
            <person name="Miller A.N."/>
            <person name="Grigoriev I.V."/>
            <person name="Debuchy R."/>
            <person name="Gladieux P."/>
            <person name="Thoren M.H."/>
            <person name="Johannesson H."/>
        </authorList>
    </citation>
    <scope>NUCLEOTIDE SEQUENCE</scope>
    <source>
        <strain evidence="1">CBS 955.72</strain>
    </source>
</reference>